<feature type="signal peptide" evidence="1">
    <location>
        <begin position="1"/>
        <end position="18"/>
    </location>
</feature>
<dbReference type="GeneID" id="10027835"/>
<dbReference type="InParanoid" id="E4UYI8"/>
<evidence type="ECO:0000313" key="2">
    <source>
        <dbReference type="EMBL" id="EFR02151.1"/>
    </source>
</evidence>
<evidence type="ECO:0000256" key="1">
    <source>
        <dbReference type="SAM" id="SignalP"/>
    </source>
</evidence>
<dbReference type="OrthoDB" id="4174254at2759"/>
<feature type="chain" id="PRO_5003189341" description="UrcA family protein" evidence="1">
    <location>
        <begin position="19"/>
        <end position="100"/>
    </location>
</feature>
<keyword evidence="1" id="KW-0732">Signal</keyword>
<name>E4UYI8_ARTGP</name>
<dbReference type="Proteomes" id="UP000002669">
    <property type="component" value="Unassembled WGS sequence"/>
</dbReference>
<organism evidence="3">
    <name type="scientific">Arthroderma gypseum (strain ATCC MYA-4604 / CBS 118893)</name>
    <name type="common">Microsporum gypseum</name>
    <dbReference type="NCBI Taxonomy" id="535722"/>
    <lineage>
        <taxon>Eukaryota</taxon>
        <taxon>Fungi</taxon>
        <taxon>Dikarya</taxon>
        <taxon>Ascomycota</taxon>
        <taxon>Pezizomycotina</taxon>
        <taxon>Eurotiomycetes</taxon>
        <taxon>Eurotiomycetidae</taxon>
        <taxon>Onygenales</taxon>
        <taxon>Arthrodermataceae</taxon>
        <taxon>Nannizzia</taxon>
    </lineage>
</organism>
<evidence type="ECO:0008006" key="4">
    <source>
        <dbReference type="Google" id="ProtNLM"/>
    </source>
</evidence>
<proteinExistence type="predicted"/>
<dbReference type="EMBL" id="DS989825">
    <property type="protein sequence ID" value="EFR02151.1"/>
    <property type="molecule type" value="Genomic_DNA"/>
</dbReference>
<dbReference type="HOGENOM" id="CLU_2305397_0_0_1"/>
<evidence type="ECO:0000313" key="3">
    <source>
        <dbReference type="Proteomes" id="UP000002669"/>
    </source>
</evidence>
<accession>E4UYI8</accession>
<dbReference type="RefSeq" id="XP_003172562.1">
    <property type="nucleotide sequence ID" value="XM_003172514.1"/>
</dbReference>
<dbReference type="VEuPathDB" id="FungiDB:MGYG_05154"/>
<keyword evidence="3" id="KW-1185">Reference proteome</keyword>
<dbReference type="eggNOG" id="ENOG502RQA0">
    <property type="taxonomic scope" value="Eukaryota"/>
</dbReference>
<dbReference type="AlphaFoldDB" id="E4UYI8"/>
<reference evidence="3" key="1">
    <citation type="journal article" date="2012" name="MBio">
        <title>Comparative genome analysis of Trichophyton rubrum and related dermatophytes reveals candidate genes involved in infection.</title>
        <authorList>
            <person name="Martinez D.A."/>
            <person name="Oliver B.G."/>
            <person name="Graeser Y."/>
            <person name="Goldberg J.M."/>
            <person name="Li W."/>
            <person name="Martinez-Rossi N.M."/>
            <person name="Monod M."/>
            <person name="Shelest E."/>
            <person name="Barton R.C."/>
            <person name="Birch E."/>
            <person name="Brakhage A.A."/>
            <person name="Chen Z."/>
            <person name="Gurr S.J."/>
            <person name="Heiman D."/>
            <person name="Heitman J."/>
            <person name="Kosti I."/>
            <person name="Rossi A."/>
            <person name="Saif S."/>
            <person name="Samalova M."/>
            <person name="Saunders C.W."/>
            <person name="Shea T."/>
            <person name="Summerbell R.C."/>
            <person name="Xu J."/>
            <person name="Young S."/>
            <person name="Zeng Q."/>
            <person name="Birren B.W."/>
            <person name="Cuomo C.A."/>
            <person name="White T.C."/>
        </authorList>
    </citation>
    <scope>NUCLEOTIDE SEQUENCE [LARGE SCALE GENOMIC DNA]</scope>
    <source>
        <strain evidence="3">ATCC MYA-4604 / CBS 118893</strain>
    </source>
</reference>
<gene>
    <name evidence="2" type="ORF">MGYG_05154</name>
</gene>
<sequence length="100" mass="10863">MKFNLVLLAAFLAAPILANTTPEVREAVDLADRDMSAVDEGNELTARKHRAIRECAEEHLRTGINSWIIGSDATASALSDINDNHSSMMIHTSCAVISKK</sequence>
<protein>
    <recommendedName>
        <fullName evidence="4">UrcA family protein</fullName>
    </recommendedName>
</protein>